<dbReference type="OrthoDB" id="297643at2759"/>
<dbReference type="EMBL" id="HE580276">
    <property type="protein sequence ID" value="CCD26997.1"/>
    <property type="molecule type" value="Genomic_DNA"/>
</dbReference>
<evidence type="ECO:0000256" key="2">
    <source>
        <dbReference type="ARBA" id="ARBA00022448"/>
    </source>
</evidence>
<feature type="domain" description="DOP1 N-terminal" evidence="7">
    <location>
        <begin position="19"/>
        <end position="360"/>
    </location>
</feature>
<evidence type="ECO:0000256" key="3">
    <source>
        <dbReference type="ARBA" id="ARBA00022927"/>
    </source>
</evidence>
<evidence type="ECO:0000256" key="6">
    <source>
        <dbReference type="ARBA" id="ARBA00046326"/>
    </source>
</evidence>
<dbReference type="InterPro" id="IPR056457">
    <property type="entry name" value="DOP1_C"/>
</dbReference>
<evidence type="ECO:0000259" key="9">
    <source>
        <dbReference type="Pfam" id="PF24598"/>
    </source>
</evidence>
<dbReference type="GO" id="GO:0005829">
    <property type="term" value="C:cytosol"/>
    <property type="evidence" value="ECO:0007669"/>
    <property type="project" value="GOC"/>
</dbReference>
<protein>
    <submittedName>
        <fullName evidence="10">Uncharacterized protein</fullName>
    </submittedName>
</protein>
<dbReference type="STRING" id="1071378.G0WGR9"/>
<dbReference type="OMA" id="SHFNDYW"/>
<evidence type="ECO:0000256" key="5">
    <source>
        <dbReference type="ARBA" id="ARBA00023136"/>
    </source>
</evidence>
<evidence type="ECO:0000259" key="8">
    <source>
        <dbReference type="Pfam" id="PF24597"/>
    </source>
</evidence>
<organism evidence="10 11">
    <name type="scientific">Naumovozyma dairenensis (strain ATCC 10597 / BCRC 20456 / CBS 421 / NBRC 0211 / NRRL Y-12639)</name>
    <name type="common">Saccharomyces dairenensis</name>
    <dbReference type="NCBI Taxonomy" id="1071378"/>
    <lineage>
        <taxon>Eukaryota</taxon>
        <taxon>Fungi</taxon>
        <taxon>Dikarya</taxon>
        <taxon>Ascomycota</taxon>
        <taxon>Saccharomycotina</taxon>
        <taxon>Saccharomycetes</taxon>
        <taxon>Saccharomycetales</taxon>
        <taxon>Saccharomycetaceae</taxon>
        <taxon>Naumovozyma</taxon>
    </lineage>
</organism>
<dbReference type="GO" id="GO:0000902">
    <property type="term" value="P:cell morphogenesis"/>
    <property type="evidence" value="ECO:0007669"/>
    <property type="project" value="EnsemblFungi"/>
</dbReference>
<dbReference type="Proteomes" id="UP000000689">
    <property type="component" value="Chromosome 10"/>
</dbReference>
<dbReference type="InterPro" id="IPR007249">
    <property type="entry name" value="DOP1_N"/>
</dbReference>
<evidence type="ECO:0000313" key="11">
    <source>
        <dbReference type="Proteomes" id="UP000000689"/>
    </source>
</evidence>
<keyword evidence="4" id="KW-0333">Golgi apparatus</keyword>
<accession>G0WGR9</accession>
<dbReference type="Pfam" id="PF24597">
    <property type="entry name" value="TPR_DOP1_M"/>
    <property type="match status" value="1"/>
</dbReference>
<evidence type="ECO:0000256" key="4">
    <source>
        <dbReference type="ARBA" id="ARBA00023034"/>
    </source>
</evidence>
<keyword evidence="2" id="KW-0813">Transport</keyword>
<keyword evidence="3" id="KW-0653">Protein transport</keyword>
<dbReference type="GO" id="GO:0007029">
    <property type="term" value="P:endoplasmic reticulum organization"/>
    <property type="evidence" value="ECO:0007669"/>
    <property type="project" value="EnsemblFungi"/>
</dbReference>
<dbReference type="InterPro" id="IPR040314">
    <property type="entry name" value="DOP1"/>
</dbReference>
<feature type="domain" description="DOP1-like C-terminal" evidence="9">
    <location>
        <begin position="1263"/>
        <end position="1703"/>
    </location>
</feature>
<dbReference type="GO" id="GO:0042147">
    <property type="term" value="P:retrograde transport, endosome to Golgi"/>
    <property type="evidence" value="ECO:0007669"/>
    <property type="project" value="EnsemblFungi"/>
</dbReference>
<evidence type="ECO:0000313" key="10">
    <source>
        <dbReference type="EMBL" id="CCD26997.1"/>
    </source>
</evidence>
<dbReference type="KEGG" id="ndi:NDAI_0J01050"/>
<dbReference type="Pfam" id="PF04118">
    <property type="entry name" value="Dopey_N"/>
    <property type="match status" value="1"/>
</dbReference>
<sequence>MSLPLKPFTIDSHTKQLNSKQKKFHINVERALERFDSVTEWADYIASLGTLLKALQSWSPKFQNVKYYIPTPYQVSRRLTSSLSPSLPAGVHQKTLEVYTFIFENIGQETLSAECNIWIPGILPLMTYASMSVRSHVIELFANYIVCLPSLTLKLLVRPILASLFPAIDDESSEFLPLTMKLIETLKTNLNDDSLFWQTTFLIISSNKDRRLGGLVWLTKKFPSLNAVPHLLKTKEEELRNFETTFNDNAQSSTLNNADKKKQKDLTLSILLPAAKDLVSPESGLLIRGLIRCLDDDNDLLLKRGLLDLLLQRLQLNSPVLTTLVSYNDRKLLIMSCCRTALNKDMSLNRRIWNWLLGPNSSSINLNNSSTSLLEKVTSDKENGTVNQDSEDTYFAKYGLKPLIDGLNDLLTNEENTIIAFKICLAMMDRWELGSLIIPTMFIRLLQAAQKFANDKKVSKAASTFFDAVETNTIWGQIFEWITKTKDFDFLYYVISTYDISTDEEIIIRHLPLVLLATLSFPFVAPSDADKNNDNNASQLFSNYELYSKLLEHIPERAFLPLSHSKLTEESQLDEETIIKKILKYYDTVSSPHKIVNPEDNLGEPDLPFATEDLTFLIVAQTKRLLISNLHKFKSVNKISDVFVSIIDKIPGDTYPKQTNPEISINDSLVRAILDATKNYDPCDATYSIIGMVNIFSNYLNTKMSVLDSTKLLKRIMECIWCNMKMPNTQSIAIKCLKSLERTVSSNYLSGSLSYCFVQEKDITQRLNVIDLLWTRMDDNTSLIKHPLQLILDELCDTQNPYYLSVSKWISLVLSSHSSNRFYKVMSEYIFEFDFLVKGYLTEMDDLDMFTYRLQTLTNVLKTNDNNVVKNFALELTNDITVDYWKNEDMSTYKNLILVCLLHFLKIENNNHAKSIRSSLLLLDCLLDGTEKNFKDIVIFLLQLSSNYISGDKIETELIAFSLLDIVSKVLKLSHKNGIKLDIFDDNATHLKYIDYLVTSVSTMKAPLVVASYINLLSESIVYFDHSIFSMVLPLTSSIVQCVQRLFNSAKVSGDYYESISLLLGGLKELSEVSHGYLAADEREGSFTSAPSKTDFFQSVVSNVFSTDPSGASTRLQGERDVVLQCFRQVTLSCLDLWCWAHDHTEMSKDAKNQDNVNYNAYKFKFKSKDLLEHLFYLEPSEVLETMINARDDNNIITLIHVLDGNKPAMTAPYLFSGIVYRYNKTTSVKFSSASNIKASANKALRFESSLIQKLSGTRLMNFLIQYVDTLDNAAIEEFYGDFIIFFKEIITNYSLYIPISVSITKFVSIIAEKIAKSQFGEQKRIRKDLADTFIKYISYVFANFPQAIGNDKSFIDSVDNELMFKDIEFIIPRTEYIVNENRSGDKYNVVISTIVTQVLSAYLKPRTEIDIPNYVISLCSTVAAYGSKVKIWRNVVNDFFQDDKKLIIIGQNRMWNDVIYEWSQYPDTKDRLMSDLLLSTESKKLGMTPTLITFNAWNDSEINSKCQSLLRITYLILISPVDAYLLNFQTLITCVCQYLVSKESKIKSRCWMLLRTMVLRFSESHFNDYWSMITYCLQTNLQEFYELLQIQGDINSSDVLQICKSVDLMLTLNIEGFVATNEWLFIIDTINCIYKSNPFMALIDEISEFKDFNLAKIDDVELAKETETNIPLLTGVHSIEKYTQLKNFFRNLSYFHYEAIYSLKPTDVGICEDDLLTDIFV</sequence>
<dbReference type="GO" id="GO:0000301">
    <property type="term" value="P:retrograde transport, vesicle recycling within Golgi"/>
    <property type="evidence" value="ECO:0007669"/>
    <property type="project" value="EnsemblFungi"/>
</dbReference>
<dbReference type="GO" id="GO:0015031">
    <property type="term" value="P:protein transport"/>
    <property type="evidence" value="ECO:0007669"/>
    <property type="project" value="UniProtKB-KW"/>
</dbReference>
<dbReference type="GO" id="GO:0005802">
    <property type="term" value="C:trans-Golgi network"/>
    <property type="evidence" value="ECO:0007669"/>
    <property type="project" value="EnsemblFungi"/>
</dbReference>
<evidence type="ECO:0000256" key="1">
    <source>
        <dbReference type="ARBA" id="ARBA00004395"/>
    </source>
</evidence>
<comment type="subcellular location">
    <subcellularLocation>
        <location evidence="1">Golgi apparatus membrane</location>
        <topology evidence="1">Peripheral membrane protein</topology>
    </subcellularLocation>
</comment>
<comment type="similarity">
    <text evidence="6">Belongs to the DOP1 family.</text>
</comment>
<dbReference type="GO" id="GO:0005768">
    <property type="term" value="C:endosome"/>
    <property type="evidence" value="ECO:0007669"/>
    <property type="project" value="EnsemblFungi"/>
</dbReference>
<gene>
    <name evidence="10" type="primary">NDAI0J01050</name>
    <name evidence="10" type="ordered locus">NDAI_0J01050</name>
</gene>
<dbReference type="GO" id="GO:0042802">
    <property type="term" value="F:identical protein binding"/>
    <property type="evidence" value="ECO:0007669"/>
    <property type="project" value="EnsemblFungi"/>
</dbReference>
<proteinExistence type="inferred from homology"/>
<dbReference type="RefSeq" id="XP_003672240.1">
    <property type="nucleotide sequence ID" value="XM_003672192.1"/>
</dbReference>
<name>G0WGR9_NAUDC</name>
<keyword evidence="11" id="KW-1185">Reference proteome</keyword>
<dbReference type="PANTHER" id="PTHR14042:SF24">
    <property type="entry name" value="PROTEIN DOPEY-1 HOMOLOG"/>
    <property type="match status" value="1"/>
</dbReference>
<dbReference type="GeneID" id="11494177"/>
<evidence type="ECO:0000259" key="7">
    <source>
        <dbReference type="Pfam" id="PF04118"/>
    </source>
</evidence>
<dbReference type="InterPro" id="IPR056458">
    <property type="entry name" value="TPR_DOP1_M"/>
</dbReference>
<feature type="domain" description="DOP1-like middle TPR" evidence="8">
    <location>
        <begin position="394"/>
        <end position="586"/>
    </location>
</feature>
<dbReference type="eggNOG" id="KOG3613">
    <property type="taxonomic scope" value="Eukaryota"/>
</dbReference>
<dbReference type="GO" id="GO:0000139">
    <property type="term" value="C:Golgi membrane"/>
    <property type="evidence" value="ECO:0007669"/>
    <property type="project" value="UniProtKB-SubCell"/>
</dbReference>
<keyword evidence="5" id="KW-0472">Membrane</keyword>
<dbReference type="PANTHER" id="PTHR14042">
    <property type="entry name" value="DOPEY-RELATED"/>
    <property type="match status" value="1"/>
</dbReference>
<reference evidence="10 11" key="1">
    <citation type="journal article" date="2011" name="Proc. Natl. Acad. Sci. U.S.A.">
        <title>Evolutionary erosion of yeast sex chromosomes by mating-type switching accidents.</title>
        <authorList>
            <person name="Gordon J.L."/>
            <person name="Armisen D."/>
            <person name="Proux-Wera E."/>
            <person name="Oheigeartaigh S.S."/>
            <person name="Byrne K.P."/>
            <person name="Wolfe K.H."/>
        </authorList>
    </citation>
    <scope>NUCLEOTIDE SEQUENCE [LARGE SCALE GENOMIC DNA]</scope>
    <source>
        <strain evidence="11">ATCC 10597 / BCRC 20456 / CBS 421 / NBRC 0211 / NRRL Y-12639</strain>
    </source>
</reference>
<dbReference type="HOGENOM" id="CLU_001197_1_0_1"/>
<dbReference type="Pfam" id="PF24598">
    <property type="entry name" value="DOP1_C"/>
    <property type="match status" value="1"/>
</dbReference>
<dbReference type="GO" id="GO:0006895">
    <property type="term" value="P:Golgi to endosome transport"/>
    <property type="evidence" value="ECO:0007669"/>
    <property type="project" value="EnsemblFungi"/>
</dbReference>